<dbReference type="PROSITE" id="PS50054">
    <property type="entry name" value="TYR_PHOSPHATASE_DUAL"/>
    <property type="match status" value="1"/>
</dbReference>
<dbReference type="InterPro" id="IPR016130">
    <property type="entry name" value="Tyr_Pase_AS"/>
</dbReference>
<evidence type="ECO:0000313" key="9">
    <source>
        <dbReference type="Proteomes" id="UP000703269"/>
    </source>
</evidence>
<keyword evidence="4" id="KW-0904">Protein phosphatase</keyword>
<dbReference type="EMBL" id="BPQB01000081">
    <property type="protein sequence ID" value="GJE98062.1"/>
    <property type="molecule type" value="Genomic_DNA"/>
</dbReference>
<sequence>MLSRSTPKLPSTGLAKRKAMAGLAAAHATASKAPSEILPRLLLSSYTIAADAAQLHALGVTHVVSVLEFPPEHAPGAFATLHVKLEDSFHTHILPHLDATTAFIRGALEENETNKVLVHCLMGVSRSATVVCAYLIATKGMSAPEAIDFVTQRRPIVSPNIGFRAQLEIYAEKYTIGGGKAPTSVKTRTMTTRFRWARRTSDASSTAPPKTTESKDAASSDA</sequence>
<evidence type="ECO:0000256" key="4">
    <source>
        <dbReference type="ARBA" id="ARBA00022912"/>
    </source>
</evidence>
<dbReference type="SMART" id="SM00195">
    <property type="entry name" value="DSPc"/>
    <property type="match status" value="1"/>
</dbReference>
<dbReference type="InterPro" id="IPR020422">
    <property type="entry name" value="TYR_PHOSPHATASE_DUAL_dom"/>
</dbReference>
<evidence type="ECO:0000256" key="1">
    <source>
        <dbReference type="ARBA" id="ARBA00008601"/>
    </source>
</evidence>
<accession>A0A9P3GMC2</accession>
<dbReference type="PROSITE" id="PS00383">
    <property type="entry name" value="TYR_PHOSPHATASE_1"/>
    <property type="match status" value="1"/>
</dbReference>
<dbReference type="OrthoDB" id="2017893at2759"/>
<dbReference type="AlphaFoldDB" id="A0A9P3GMC2"/>
<evidence type="ECO:0000313" key="8">
    <source>
        <dbReference type="EMBL" id="GJE98062.1"/>
    </source>
</evidence>
<keyword evidence="3" id="KW-0378">Hydrolase</keyword>
<dbReference type="GO" id="GO:0005737">
    <property type="term" value="C:cytoplasm"/>
    <property type="evidence" value="ECO:0007669"/>
    <property type="project" value="TreeGrafter"/>
</dbReference>
<dbReference type="PROSITE" id="PS50056">
    <property type="entry name" value="TYR_PHOSPHATASE_2"/>
    <property type="match status" value="1"/>
</dbReference>
<dbReference type="PANTHER" id="PTHR10159">
    <property type="entry name" value="DUAL SPECIFICITY PROTEIN PHOSPHATASE"/>
    <property type="match status" value="1"/>
</dbReference>
<dbReference type="GO" id="GO:0004725">
    <property type="term" value="F:protein tyrosine phosphatase activity"/>
    <property type="evidence" value="ECO:0007669"/>
    <property type="project" value="UniProtKB-EC"/>
</dbReference>
<dbReference type="InterPro" id="IPR000387">
    <property type="entry name" value="Tyr_Pase_dom"/>
</dbReference>
<dbReference type="Gene3D" id="3.90.190.10">
    <property type="entry name" value="Protein tyrosine phosphatase superfamily"/>
    <property type="match status" value="1"/>
</dbReference>
<evidence type="ECO:0000256" key="3">
    <source>
        <dbReference type="ARBA" id="ARBA00022801"/>
    </source>
</evidence>
<keyword evidence="9" id="KW-1185">Reference proteome</keyword>
<feature type="domain" description="Tyrosine specific protein phosphatases" evidence="7">
    <location>
        <begin position="101"/>
        <end position="155"/>
    </location>
</feature>
<feature type="compositionally biased region" description="Basic and acidic residues" evidence="5">
    <location>
        <begin position="212"/>
        <end position="222"/>
    </location>
</feature>
<evidence type="ECO:0000259" key="6">
    <source>
        <dbReference type="PROSITE" id="PS50054"/>
    </source>
</evidence>
<feature type="compositionally biased region" description="Polar residues" evidence="5">
    <location>
        <begin position="202"/>
        <end position="211"/>
    </location>
</feature>
<comment type="similarity">
    <text evidence="1">Belongs to the protein-tyrosine phosphatase family. Non-receptor class dual specificity subfamily.</text>
</comment>
<dbReference type="InterPro" id="IPR000340">
    <property type="entry name" value="Dual-sp_phosphatase_cat-dom"/>
</dbReference>
<dbReference type="GO" id="GO:0043409">
    <property type="term" value="P:negative regulation of MAPK cascade"/>
    <property type="evidence" value="ECO:0007669"/>
    <property type="project" value="TreeGrafter"/>
</dbReference>
<proteinExistence type="inferred from homology"/>
<name>A0A9P3GMC2_9APHY</name>
<dbReference type="InterPro" id="IPR029021">
    <property type="entry name" value="Prot-tyrosine_phosphatase-like"/>
</dbReference>
<reference evidence="8 9" key="1">
    <citation type="submission" date="2021-08" db="EMBL/GenBank/DDBJ databases">
        <title>Draft Genome Sequence of Phanerochaete sordida strain YK-624.</title>
        <authorList>
            <person name="Mori T."/>
            <person name="Dohra H."/>
            <person name="Suzuki T."/>
            <person name="Kawagishi H."/>
            <person name="Hirai H."/>
        </authorList>
    </citation>
    <scope>NUCLEOTIDE SEQUENCE [LARGE SCALE GENOMIC DNA]</scope>
    <source>
        <strain evidence="8 9">YK-624</strain>
    </source>
</reference>
<organism evidence="8 9">
    <name type="scientific">Phanerochaete sordida</name>
    <dbReference type="NCBI Taxonomy" id="48140"/>
    <lineage>
        <taxon>Eukaryota</taxon>
        <taxon>Fungi</taxon>
        <taxon>Dikarya</taxon>
        <taxon>Basidiomycota</taxon>
        <taxon>Agaricomycotina</taxon>
        <taxon>Agaricomycetes</taxon>
        <taxon>Polyporales</taxon>
        <taxon>Phanerochaetaceae</taxon>
        <taxon>Phanerochaete</taxon>
    </lineage>
</organism>
<evidence type="ECO:0000256" key="2">
    <source>
        <dbReference type="ARBA" id="ARBA00013064"/>
    </source>
</evidence>
<gene>
    <name evidence="8" type="ORF">PsYK624_142840</name>
</gene>
<dbReference type="CDD" id="cd14498">
    <property type="entry name" value="DSP"/>
    <property type="match status" value="1"/>
</dbReference>
<protein>
    <recommendedName>
        <fullName evidence="2">protein-tyrosine-phosphatase</fullName>
        <ecNumber evidence="2">3.1.3.48</ecNumber>
    </recommendedName>
</protein>
<evidence type="ECO:0000259" key="7">
    <source>
        <dbReference type="PROSITE" id="PS50056"/>
    </source>
</evidence>
<dbReference type="Proteomes" id="UP000703269">
    <property type="component" value="Unassembled WGS sequence"/>
</dbReference>
<comment type="caution">
    <text evidence="8">The sequence shown here is derived from an EMBL/GenBank/DDBJ whole genome shotgun (WGS) entry which is preliminary data.</text>
</comment>
<dbReference type="PANTHER" id="PTHR10159:SF529">
    <property type="entry name" value="TYROSINE-PROTEIN PHOSPHATASE DOMAIN-CONTAINING PROTEIN"/>
    <property type="match status" value="1"/>
</dbReference>
<feature type="domain" description="Tyrosine-protein phosphatase" evidence="6">
    <location>
        <begin position="33"/>
        <end position="176"/>
    </location>
</feature>
<dbReference type="EC" id="3.1.3.48" evidence="2"/>
<dbReference type="SUPFAM" id="SSF52799">
    <property type="entry name" value="(Phosphotyrosine protein) phosphatases II"/>
    <property type="match status" value="1"/>
</dbReference>
<evidence type="ECO:0000256" key="5">
    <source>
        <dbReference type="SAM" id="MobiDB-lite"/>
    </source>
</evidence>
<feature type="region of interest" description="Disordered" evidence="5">
    <location>
        <begin position="195"/>
        <end position="222"/>
    </location>
</feature>
<dbReference type="Pfam" id="PF00782">
    <property type="entry name" value="DSPc"/>
    <property type="match status" value="1"/>
</dbReference>